<dbReference type="EC" id="1.1.1.49" evidence="2"/>
<feature type="compositionally biased region" description="Basic and acidic residues" evidence="7">
    <location>
        <begin position="18"/>
        <end position="27"/>
    </location>
</feature>
<feature type="region of interest" description="Disordered" evidence="7">
    <location>
        <begin position="1"/>
        <end position="38"/>
    </location>
</feature>
<evidence type="ECO:0000313" key="9">
    <source>
        <dbReference type="EMBL" id="KAK2118927.1"/>
    </source>
</evidence>
<keyword evidence="10" id="KW-1185">Reference proteome</keyword>
<dbReference type="PANTHER" id="PTHR23429:SF0">
    <property type="entry name" value="GLUCOSE-6-PHOSPHATE 1-DEHYDROGENASE"/>
    <property type="match status" value="1"/>
</dbReference>
<sequence>MTKKSGPRGVGAGPDLRQQIEEREAPWHPRAPPPGCLLREPDVLRSDELQEAWRIFTLLLHQMEQQKPQPIPYIYGSRGPAEADELTKRVGFQHEDTYKWVNPDKL</sequence>
<accession>A0ABQ9WEY6</accession>
<evidence type="ECO:0000256" key="6">
    <source>
        <dbReference type="ARBA" id="ARBA00047696"/>
    </source>
</evidence>
<protein>
    <recommendedName>
        <fullName evidence="2">glucose-6-phosphate dehydrogenase (NADP(+))</fullName>
        <ecNumber evidence="2">1.1.1.49</ecNumber>
    </recommendedName>
</protein>
<evidence type="ECO:0000256" key="5">
    <source>
        <dbReference type="ARBA" id="ARBA00023277"/>
    </source>
</evidence>
<name>A0ABQ9WEY6_SAGOE</name>
<feature type="domain" description="Glucose-6-phosphate dehydrogenase C-terminal" evidence="8">
    <location>
        <begin position="44"/>
        <end position="93"/>
    </location>
</feature>
<comment type="caution">
    <text evidence="9">The sequence shown here is derived from an EMBL/GenBank/DDBJ whole genome shotgun (WGS) entry which is preliminary data.</text>
</comment>
<dbReference type="InterPro" id="IPR022675">
    <property type="entry name" value="G6P_DH_C"/>
</dbReference>
<dbReference type="EMBL" id="JASSZA010000001">
    <property type="protein sequence ID" value="KAK2118927.1"/>
    <property type="molecule type" value="Genomic_DNA"/>
</dbReference>
<evidence type="ECO:0000256" key="7">
    <source>
        <dbReference type="SAM" id="MobiDB-lite"/>
    </source>
</evidence>
<organism evidence="9 10">
    <name type="scientific">Saguinus oedipus</name>
    <name type="common">Cotton-top tamarin</name>
    <name type="synonym">Oedipomidas oedipus</name>
    <dbReference type="NCBI Taxonomy" id="9490"/>
    <lineage>
        <taxon>Eukaryota</taxon>
        <taxon>Metazoa</taxon>
        <taxon>Chordata</taxon>
        <taxon>Craniata</taxon>
        <taxon>Vertebrata</taxon>
        <taxon>Euteleostomi</taxon>
        <taxon>Mammalia</taxon>
        <taxon>Eutheria</taxon>
        <taxon>Euarchontoglires</taxon>
        <taxon>Primates</taxon>
        <taxon>Haplorrhini</taxon>
        <taxon>Platyrrhini</taxon>
        <taxon>Cebidae</taxon>
        <taxon>Callitrichinae</taxon>
        <taxon>Saguinus</taxon>
    </lineage>
</organism>
<dbReference type="Pfam" id="PF02781">
    <property type="entry name" value="G6PD_C"/>
    <property type="match status" value="1"/>
</dbReference>
<keyword evidence="5" id="KW-0119">Carbohydrate metabolism</keyword>
<evidence type="ECO:0000313" key="10">
    <source>
        <dbReference type="Proteomes" id="UP001266305"/>
    </source>
</evidence>
<evidence type="ECO:0000256" key="4">
    <source>
        <dbReference type="ARBA" id="ARBA00023002"/>
    </source>
</evidence>
<evidence type="ECO:0000256" key="1">
    <source>
        <dbReference type="ARBA" id="ARBA00004959"/>
    </source>
</evidence>
<evidence type="ECO:0000256" key="2">
    <source>
        <dbReference type="ARBA" id="ARBA00013019"/>
    </source>
</evidence>
<dbReference type="PANTHER" id="PTHR23429">
    <property type="entry name" value="GLUCOSE-6-PHOSPHATE 1-DEHYDROGENASE G6PD"/>
    <property type="match status" value="1"/>
</dbReference>
<proteinExistence type="predicted"/>
<dbReference type="Gene3D" id="3.30.360.10">
    <property type="entry name" value="Dihydrodipicolinate Reductase, domain 2"/>
    <property type="match status" value="1"/>
</dbReference>
<comment type="catalytic activity">
    <reaction evidence="6">
        <text>D-glucose 6-phosphate + NADP(+) = 6-phospho-D-glucono-1,5-lactone + NADPH + H(+)</text>
        <dbReference type="Rhea" id="RHEA:15841"/>
        <dbReference type="ChEBI" id="CHEBI:15378"/>
        <dbReference type="ChEBI" id="CHEBI:57783"/>
        <dbReference type="ChEBI" id="CHEBI:57955"/>
        <dbReference type="ChEBI" id="CHEBI:58349"/>
        <dbReference type="ChEBI" id="CHEBI:61548"/>
        <dbReference type="EC" id="1.1.1.49"/>
    </reaction>
    <physiologicalReaction direction="left-to-right" evidence="6">
        <dbReference type="Rhea" id="RHEA:15842"/>
    </physiologicalReaction>
</comment>
<evidence type="ECO:0000259" key="8">
    <source>
        <dbReference type="Pfam" id="PF02781"/>
    </source>
</evidence>
<dbReference type="InterPro" id="IPR001282">
    <property type="entry name" value="G6P_DH"/>
</dbReference>
<gene>
    <name evidence="9" type="ORF">P7K49_000313</name>
</gene>
<keyword evidence="3" id="KW-0521">NADP</keyword>
<dbReference type="Proteomes" id="UP001266305">
    <property type="component" value="Unassembled WGS sequence"/>
</dbReference>
<dbReference type="SUPFAM" id="SSF55347">
    <property type="entry name" value="Glyceraldehyde-3-phosphate dehydrogenase-like, C-terminal domain"/>
    <property type="match status" value="1"/>
</dbReference>
<keyword evidence="4" id="KW-0560">Oxidoreductase</keyword>
<reference evidence="9 10" key="1">
    <citation type="submission" date="2023-05" db="EMBL/GenBank/DDBJ databases">
        <title>B98-5 Cell Line De Novo Hybrid Assembly: An Optical Mapping Approach.</title>
        <authorList>
            <person name="Kananen K."/>
            <person name="Auerbach J.A."/>
            <person name="Kautto E."/>
            <person name="Blachly J.S."/>
        </authorList>
    </citation>
    <scope>NUCLEOTIDE SEQUENCE [LARGE SCALE GENOMIC DNA]</scope>
    <source>
        <strain evidence="9">B95-8</strain>
        <tissue evidence="9">Cell line</tissue>
    </source>
</reference>
<comment type="pathway">
    <text evidence="1">Carbohydrate degradation; pentose phosphate pathway.</text>
</comment>
<evidence type="ECO:0000256" key="3">
    <source>
        <dbReference type="ARBA" id="ARBA00022857"/>
    </source>
</evidence>